<dbReference type="GO" id="GO:0016787">
    <property type="term" value="F:hydrolase activity"/>
    <property type="evidence" value="ECO:0007669"/>
    <property type="project" value="UniProtKB-KW"/>
</dbReference>
<sequence length="341" mass="38639">MKAKILKGFKWFGILLLSTILLVVIAFQVSPRPGAYVIRHLFSDAVTITDKETYEQAKDSTSSLTDRSYQSQFKKNNYDIYYPKGSEGPLPTLIWVHGGGYVSGDKAGVKEFATRLASDTHIAVVAMNYEPAPSSQYPNQVVQVNELVQQLKKENNQKLDLSKLIFGGDSAGAQIALQYVTIQTNQQYAKEIKMKQMIDPTAIKGAISYCGPVDLQQTAKQQSSDRLMHFFVKTVAWSLIGTKDWQTDERLYQASLVDQVSKDFPPTYITDGNAYSFQDQGIAFANKLKELDVPVDELFYKDQKKEISHEYQFNYTLPESKICYEQTERFIENCFRSTTAQ</sequence>
<dbReference type="InterPro" id="IPR013094">
    <property type="entry name" value="AB_hydrolase_3"/>
</dbReference>
<dbReference type="InterPro" id="IPR029058">
    <property type="entry name" value="AB_hydrolase_fold"/>
</dbReference>
<dbReference type="SUPFAM" id="SSF53474">
    <property type="entry name" value="alpha/beta-Hydrolases"/>
    <property type="match status" value="1"/>
</dbReference>
<evidence type="ECO:0000256" key="1">
    <source>
        <dbReference type="ARBA" id="ARBA00010515"/>
    </source>
</evidence>
<dbReference type="PANTHER" id="PTHR48081:SF6">
    <property type="entry name" value="PEPTIDASE S9 PROLYL OLIGOPEPTIDASE CATALYTIC DOMAIN-CONTAINING PROTEIN"/>
    <property type="match status" value="1"/>
</dbReference>
<dbReference type="InterPro" id="IPR002168">
    <property type="entry name" value="Lipase_GDXG_HIS_AS"/>
</dbReference>
<keyword evidence="2" id="KW-0378">Hydrolase</keyword>
<accession>A0AB37IDG2</accession>
<gene>
    <name evidence="4" type="ORF">EB03_01440</name>
</gene>
<evidence type="ECO:0000256" key="2">
    <source>
        <dbReference type="ARBA" id="ARBA00022801"/>
    </source>
</evidence>
<dbReference type="PANTHER" id="PTHR48081">
    <property type="entry name" value="AB HYDROLASE SUPERFAMILY PROTEIN C4A8.06C"/>
    <property type="match status" value="1"/>
</dbReference>
<dbReference type="RefSeq" id="WP_053765680.1">
    <property type="nucleotide sequence ID" value="NZ_JAAAJR010000003.1"/>
</dbReference>
<evidence type="ECO:0000313" key="5">
    <source>
        <dbReference type="Proteomes" id="UP000253498"/>
    </source>
</evidence>
<dbReference type="EMBL" id="LESJ01000005">
    <property type="protein sequence ID" value="RBT68314.1"/>
    <property type="molecule type" value="Genomic_DNA"/>
</dbReference>
<evidence type="ECO:0000313" key="4">
    <source>
        <dbReference type="EMBL" id="RBT68314.1"/>
    </source>
</evidence>
<dbReference type="PROSITE" id="PS01173">
    <property type="entry name" value="LIPASE_GDXG_HIS"/>
    <property type="match status" value="1"/>
</dbReference>
<dbReference type="Proteomes" id="UP000253498">
    <property type="component" value="Unassembled WGS sequence"/>
</dbReference>
<reference evidence="4 5" key="1">
    <citation type="submission" date="2015-06" db="EMBL/GenBank/DDBJ databases">
        <title>The Genome Sequence of Enterococcus hirae 88EA1.</title>
        <authorList>
            <consortium name="The Broad Institute Genomics Platform"/>
            <consortium name="The Broad Institute Genome Sequencing Center for Infectious Disease"/>
            <person name="Earl A.M."/>
            <person name="Van Tyne D."/>
            <person name="Lebreton F."/>
            <person name="Saavedra J.T."/>
            <person name="Gilmore M.S."/>
            <person name="Manson McGuire A."/>
            <person name="Clock S."/>
            <person name="Crupain M."/>
            <person name="Rangan U."/>
            <person name="Young S."/>
            <person name="Abouelleil A."/>
            <person name="Cao P."/>
            <person name="Chapman S.B."/>
            <person name="Griggs A."/>
            <person name="Priest M."/>
            <person name="Shea T."/>
            <person name="Wortman J."/>
            <person name="Nusbaum C."/>
            <person name="Birren B."/>
        </authorList>
    </citation>
    <scope>NUCLEOTIDE SEQUENCE [LARGE SCALE GENOMIC DNA]</scope>
    <source>
        <strain evidence="4 5">88EA1</strain>
    </source>
</reference>
<dbReference type="AlphaFoldDB" id="A0AB37IDG2"/>
<comment type="caution">
    <text evidence="4">The sequence shown here is derived from an EMBL/GenBank/DDBJ whole genome shotgun (WGS) entry which is preliminary data.</text>
</comment>
<dbReference type="InterPro" id="IPR050300">
    <property type="entry name" value="GDXG_lipolytic_enzyme"/>
</dbReference>
<feature type="domain" description="Alpha/beta hydrolase fold-3" evidence="3">
    <location>
        <begin position="93"/>
        <end position="303"/>
    </location>
</feature>
<name>A0AB37IDG2_ENTHR</name>
<proteinExistence type="inferred from homology"/>
<protein>
    <recommendedName>
        <fullName evidence="3">Alpha/beta hydrolase fold-3 domain-containing protein</fullName>
    </recommendedName>
</protein>
<dbReference type="Gene3D" id="3.40.50.1820">
    <property type="entry name" value="alpha/beta hydrolase"/>
    <property type="match status" value="1"/>
</dbReference>
<evidence type="ECO:0000259" key="3">
    <source>
        <dbReference type="Pfam" id="PF07859"/>
    </source>
</evidence>
<comment type="similarity">
    <text evidence="1">Belongs to the 'GDXG' lipolytic enzyme family.</text>
</comment>
<dbReference type="Pfam" id="PF07859">
    <property type="entry name" value="Abhydrolase_3"/>
    <property type="match status" value="1"/>
</dbReference>
<organism evidence="4 5">
    <name type="scientific">Enterococcus hirae</name>
    <dbReference type="NCBI Taxonomy" id="1354"/>
    <lineage>
        <taxon>Bacteria</taxon>
        <taxon>Bacillati</taxon>
        <taxon>Bacillota</taxon>
        <taxon>Bacilli</taxon>
        <taxon>Lactobacillales</taxon>
        <taxon>Enterococcaceae</taxon>
        <taxon>Enterococcus</taxon>
    </lineage>
</organism>